<dbReference type="Gene3D" id="2.170.140.10">
    <property type="entry name" value="Chitin binding domain"/>
    <property type="match status" value="1"/>
</dbReference>
<dbReference type="AlphaFoldDB" id="A0A182YRQ7"/>
<accession>A0A182YRQ7</accession>
<protein>
    <submittedName>
        <fullName evidence="1">Uncharacterized protein</fullName>
    </submittedName>
</protein>
<sequence>MFMPETEGALPILVSGTYCPPDIRAFLVHATDCRRFSYCLHGIKYPQICPFLQTFNMIVGHCVPWDETFCFPGSV</sequence>
<dbReference type="InterPro" id="IPR002557">
    <property type="entry name" value="Chitin-bd_dom"/>
</dbReference>
<dbReference type="SUPFAM" id="SSF57625">
    <property type="entry name" value="Invertebrate chitin-binding proteins"/>
    <property type="match status" value="1"/>
</dbReference>
<dbReference type="VEuPathDB" id="VectorBase:ASTEI11143"/>
<dbReference type="VEuPathDB" id="VectorBase:ASTEI20_038169"/>
<reference evidence="2" key="1">
    <citation type="journal article" date="2014" name="Genome Biol.">
        <title>Genome analysis of a major urban malaria vector mosquito, Anopheles stephensi.</title>
        <authorList>
            <person name="Jiang X."/>
            <person name="Peery A."/>
            <person name="Hall A.B."/>
            <person name="Sharma A."/>
            <person name="Chen X.G."/>
            <person name="Waterhouse R.M."/>
            <person name="Komissarov A."/>
            <person name="Riehle M.M."/>
            <person name="Shouche Y."/>
            <person name="Sharakhova M.V."/>
            <person name="Lawson D."/>
            <person name="Pakpour N."/>
            <person name="Arensburger P."/>
            <person name="Davidson V.L."/>
            <person name="Eiglmeier K."/>
            <person name="Emrich S."/>
            <person name="George P."/>
            <person name="Kennedy R.C."/>
            <person name="Mane S.P."/>
            <person name="Maslen G."/>
            <person name="Oringanje C."/>
            <person name="Qi Y."/>
            <person name="Settlage R."/>
            <person name="Tojo M."/>
            <person name="Tubio J.M."/>
            <person name="Unger M.F."/>
            <person name="Wang B."/>
            <person name="Vernick K.D."/>
            <person name="Ribeiro J.M."/>
            <person name="James A.A."/>
            <person name="Michel K."/>
            <person name="Riehle M.A."/>
            <person name="Luckhart S."/>
            <person name="Sharakhov I.V."/>
            <person name="Tu Z."/>
        </authorList>
    </citation>
    <scope>NUCLEOTIDE SEQUENCE [LARGE SCALE GENOMIC DNA]</scope>
    <source>
        <strain evidence="2">Indian</strain>
    </source>
</reference>
<dbReference type="Proteomes" id="UP000076408">
    <property type="component" value="Unassembled WGS sequence"/>
</dbReference>
<dbReference type="GO" id="GO:0005576">
    <property type="term" value="C:extracellular region"/>
    <property type="evidence" value="ECO:0007669"/>
    <property type="project" value="InterPro"/>
</dbReference>
<dbReference type="Pfam" id="PF01607">
    <property type="entry name" value="CBM_14"/>
    <property type="match status" value="1"/>
</dbReference>
<reference evidence="1" key="2">
    <citation type="submission" date="2020-05" db="UniProtKB">
        <authorList>
            <consortium name="EnsemblMetazoa"/>
        </authorList>
    </citation>
    <scope>IDENTIFICATION</scope>
    <source>
        <strain evidence="1">Indian</strain>
    </source>
</reference>
<name>A0A182YRQ7_ANOST</name>
<dbReference type="EnsemblMetazoa" id="ASTEI11143-RA">
    <property type="protein sequence ID" value="ASTEI11143-PA"/>
    <property type="gene ID" value="ASTEI11143"/>
</dbReference>
<dbReference type="InterPro" id="IPR036508">
    <property type="entry name" value="Chitin-bd_dom_sf"/>
</dbReference>
<keyword evidence="2" id="KW-1185">Reference proteome</keyword>
<dbReference type="STRING" id="30069.A0A182YRQ7"/>
<organism evidence="1 2">
    <name type="scientific">Anopheles stephensi</name>
    <name type="common">Indo-Pakistan malaria mosquito</name>
    <dbReference type="NCBI Taxonomy" id="30069"/>
    <lineage>
        <taxon>Eukaryota</taxon>
        <taxon>Metazoa</taxon>
        <taxon>Ecdysozoa</taxon>
        <taxon>Arthropoda</taxon>
        <taxon>Hexapoda</taxon>
        <taxon>Insecta</taxon>
        <taxon>Pterygota</taxon>
        <taxon>Neoptera</taxon>
        <taxon>Endopterygota</taxon>
        <taxon>Diptera</taxon>
        <taxon>Nematocera</taxon>
        <taxon>Culicoidea</taxon>
        <taxon>Culicidae</taxon>
        <taxon>Anophelinae</taxon>
        <taxon>Anopheles</taxon>
    </lineage>
</organism>
<evidence type="ECO:0000313" key="2">
    <source>
        <dbReference type="Proteomes" id="UP000076408"/>
    </source>
</evidence>
<dbReference type="GO" id="GO:0008061">
    <property type="term" value="F:chitin binding"/>
    <property type="evidence" value="ECO:0007669"/>
    <property type="project" value="InterPro"/>
</dbReference>
<dbReference type="VEuPathDB" id="VectorBase:ASTE003812"/>
<proteinExistence type="predicted"/>
<dbReference type="PROSITE" id="PS50940">
    <property type="entry name" value="CHIT_BIND_II"/>
    <property type="match status" value="1"/>
</dbReference>
<evidence type="ECO:0000313" key="1">
    <source>
        <dbReference type="EnsemblMetazoa" id="ASTEI11143-PA"/>
    </source>
</evidence>